<evidence type="ECO:0000313" key="2">
    <source>
        <dbReference type="Proteomes" id="UP000824120"/>
    </source>
</evidence>
<dbReference type="AlphaFoldDB" id="A0A9J5Y8P2"/>
<proteinExistence type="predicted"/>
<accession>A0A9J5Y8P2</accession>
<dbReference type="OrthoDB" id="1306009at2759"/>
<keyword evidence="2" id="KW-1185">Reference proteome</keyword>
<comment type="caution">
    <text evidence="1">The sequence shown here is derived from an EMBL/GenBank/DDBJ whole genome shotgun (WGS) entry which is preliminary data.</text>
</comment>
<reference evidence="1 2" key="1">
    <citation type="submission" date="2020-09" db="EMBL/GenBank/DDBJ databases">
        <title>De no assembly of potato wild relative species, Solanum commersonii.</title>
        <authorList>
            <person name="Cho K."/>
        </authorList>
    </citation>
    <scope>NUCLEOTIDE SEQUENCE [LARGE SCALE GENOMIC DNA]</scope>
    <source>
        <strain evidence="1">LZ3.2</strain>
        <tissue evidence="1">Leaf</tissue>
    </source>
</reference>
<evidence type="ECO:0000313" key="1">
    <source>
        <dbReference type="EMBL" id="KAG5596287.1"/>
    </source>
</evidence>
<dbReference type="Proteomes" id="UP000824120">
    <property type="component" value="Chromosome 7"/>
</dbReference>
<dbReference type="EMBL" id="JACXVP010000007">
    <property type="protein sequence ID" value="KAG5596287.1"/>
    <property type="molecule type" value="Genomic_DNA"/>
</dbReference>
<organism evidence="1 2">
    <name type="scientific">Solanum commersonii</name>
    <name type="common">Commerson's wild potato</name>
    <name type="synonym">Commerson's nightshade</name>
    <dbReference type="NCBI Taxonomy" id="4109"/>
    <lineage>
        <taxon>Eukaryota</taxon>
        <taxon>Viridiplantae</taxon>
        <taxon>Streptophyta</taxon>
        <taxon>Embryophyta</taxon>
        <taxon>Tracheophyta</taxon>
        <taxon>Spermatophyta</taxon>
        <taxon>Magnoliopsida</taxon>
        <taxon>eudicotyledons</taxon>
        <taxon>Gunneridae</taxon>
        <taxon>Pentapetalae</taxon>
        <taxon>asterids</taxon>
        <taxon>lamiids</taxon>
        <taxon>Solanales</taxon>
        <taxon>Solanaceae</taxon>
        <taxon>Solanoideae</taxon>
        <taxon>Solaneae</taxon>
        <taxon>Solanum</taxon>
    </lineage>
</organism>
<protein>
    <submittedName>
        <fullName evidence="1">Uncharacterized protein</fullName>
    </submittedName>
</protein>
<sequence length="68" mass="7708">MHELVDPNIEIPDNFYKAKKLGNVANKNQDVSPEVESNEWLIPQELSTTEASDDNVEVMPEDILLRPS</sequence>
<name>A0A9J5Y8P2_SOLCO</name>
<gene>
    <name evidence="1" type="ORF">H5410_037519</name>
</gene>